<dbReference type="InterPro" id="IPR000620">
    <property type="entry name" value="EamA_dom"/>
</dbReference>
<keyword evidence="5" id="KW-1185">Reference proteome</keyword>
<comment type="similarity">
    <text evidence="1">Belongs to the EamA transporter family.</text>
</comment>
<keyword evidence="2" id="KW-1133">Transmembrane helix</keyword>
<organism evidence="4 5">
    <name type="scientific">Hydrogenispora ethanolica</name>
    <dbReference type="NCBI Taxonomy" id="1082276"/>
    <lineage>
        <taxon>Bacteria</taxon>
        <taxon>Bacillati</taxon>
        <taxon>Bacillota</taxon>
        <taxon>Hydrogenispora</taxon>
    </lineage>
</organism>
<reference evidence="4 5" key="1">
    <citation type="submission" date="2019-03" db="EMBL/GenBank/DDBJ databases">
        <title>Genomic Encyclopedia of Type Strains, Phase IV (KMG-IV): sequencing the most valuable type-strain genomes for metagenomic binning, comparative biology and taxonomic classification.</title>
        <authorList>
            <person name="Goeker M."/>
        </authorList>
    </citation>
    <scope>NUCLEOTIDE SEQUENCE [LARGE SCALE GENOMIC DNA]</scope>
    <source>
        <strain evidence="4 5">LX-B</strain>
    </source>
</reference>
<protein>
    <submittedName>
        <fullName evidence="4">EamA-like transporter family protein</fullName>
    </submittedName>
</protein>
<dbReference type="GO" id="GO:0016020">
    <property type="term" value="C:membrane"/>
    <property type="evidence" value="ECO:0007669"/>
    <property type="project" value="InterPro"/>
</dbReference>
<keyword evidence="2" id="KW-0472">Membrane</keyword>
<keyword evidence="2" id="KW-0812">Transmembrane</keyword>
<feature type="domain" description="EamA" evidence="3">
    <location>
        <begin position="7"/>
        <end position="71"/>
    </location>
</feature>
<dbReference type="AlphaFoldDB" id="A0A4V2QD53"/>
<gene>
    <name evidence="4" type="ORF">EDC14_102326</name>
</gene>
<accession>A0A4V2QD53</accession>
<evidence type="ECO:0000313" key="4">
    <source>
        <dbReference type="EMBL" id="TCL62747.1"/>
    </source>
</evidence>
<sequence length="78" mass="8802">MRNHACLGHLLAVLTILIWGTTFISTKMILRELSPVAIFYARFAIALLCLLFLRPRALRSGKSCISPGWRWLPPCFAS</sequence>
<dbReference type="Proteomes" id="UP000295008">
    <property type="component" value="Unassembled WGS sequence"/>
</dbReference>
<dbReference type="OrthoDB" id="9805239at2"/>
<comment type="caution">
    <text evidence="4">The sequence shown here is derived from an EMBL/GenBank/DDBJ whole genome shotgun (WGS) entry which is preliminary data.</text>
</comment>
<proteinExistence type="inferred from homology"/>
<dbReference type="Pfam" id="PF00892">
    <property type="entry name" value="EamA"/>
    <property type="match status" value="1"/>
</dbReference>
<evidence type="ECO:0000256" key="2">
    <source>
        <dbReference type="SAM" id="Phobius"/>
    </source>
</evidence>
<dbReference type="EMBL" id="SLUN01000023">
    <property type="protein sequence ID" value="TCL62747.1"/>
    <property type="molecule type" value="Genomic_DNA"/>
</dbReference>
<evidence type="ECO:0000256" key="1">
    <source>
        <dbReference type="ARBA" id="ARBA00007362"/>
    </source>
</evidence>
<evidence type="ECO:0000313" key="5">
    <source>
        <dbReference type="Proteomes" id="UP000295008"/>
    </source>
</evidence>
<dbReference type="RefSeq" id="WP_132015543.1">
    <property type="nucleotide sequence ID" value="NZ_SLUN01000023.1"/>
</dbReference>
<feature type="transmembrane region" description="Helical" evidence="2">
    <location>
        <begin position="36"/>
        <end position="53"/>
    </location>
</feature>
<evidence type="ECO:0000259" key="3">
    <source>
        <dbReference type="Pfam" id="PF00892"/>
    </source>
</evidence>
<name>A0A4V2QD53_HYDET</name>